<dbReference type="AlphaFoldDB" id="A0A1J5R511"/>
<accession>A0A1J5R511</accession>
<protein>
    <submittedName>
        <fullName evidence="1">Uncharacterized protein</fullName>
    </submittedName>
</protein>
<sequence>MSVVFSGTWIASLPRQNVQTKIIFSSTNSTVTVETPTGQQKSTGIWAEDGNGNFVIQYLETGHPFNGVWSGTHDATSGSGFHVEYSQHRQLAGLERATFAKQP</sequence>
<proteinExistence type="predicted"/>
<dbReference type="EMBL" id="MLJW01000272">
    <property type="protein sequence ID" value="OIQ91030.1"/>
    <property type="molecule type" value="Genomic_DNA"/>
</dbReference>
<name>A0A1J5R511_9ZZZZ</name>
<reference evidence="1" key="1">
    <citation type="submission" date="2016-10" db="EMBL/GenBank/DDBJ databases">
        <title>Sequence of Gallionella enrichment culture.</title>
        <authorList>
            <person name="Poehlein A."/>
            <person name="Muehling M."/>
            <person name="Daniel R."/>
        </authorList>
    </citation>
    <scope>NUCLEOTIDE SEQUENCE</scope>
</reference>
<organism evidence="1">
    <name type="scientific">mine drainage metagenome</name>
    <dbReference type="NCBI Taxonomy" id="410659"/>
    <lineage>
        <taxon>unclassified sequences</taxon>
        <taxon>metagenomes</taxon>
        <taxon>ecological metagenomes</taxon>
    </lineage>
</organism>
<gene>
    <name evidence="1" type="ORF">GALL_270540</name>
</gene>
<comment type="caution">
    <text evidence="1">The sequence shown here is derived from an EMBL/GenBank/DDBJ whole genome shotgun (WGS) entry which is preliminary data.</text>
</comment>
<evidence type="ECO:0000313" key="1">
    <source>
        <dbReference type="EMBL" id="OIQ91030.1"/>
    </source>
</evidence>